<dbReference type="RefSeq" id="XP_019098185.1">
    <property type="nucleotide sequence ID" value="XM_019242640.1"/>
</dbReference>
<reference evidence="3" key="2">
    <citation type="submission" date="2025-08" db="UniProtKB">
        <authorList>
            <consortium name="RefSeq"/>
        </authorList>
    </citation>
    <scope>IDENTIFICATION</scope>
    <source>
        <tissue evidence="3">Leaf</tissue>
    </source>
</reference>
<dbReference type="InterPro" id="IPR005135">
    <property type="entry name" value="Endo/exonuclease/phosphatase"/>
</dbReference>
<dbReference type="InterPro" id="IPR036691">
    <property type="entry name" value="Endo/exonu/phosph_ase_sf"/>
</dbReference>
<evidence type="ECO:0000313" key="2">
    <source>
        <dbReference type="Proteomes" id="UP000694864"/>
    </source>
</evidence>
<reference evidence="2" key="1">
    <citation type="journal article" date="2014" name="Nat. Commun.">
        <title>The emerging biofuel crop Camelina sativa retains a highly undifferentiated hexaploid genome structure.</title>
        <authorList>
            <person name="Kagale S."/>
            <person name="Koh C."/>
            <person name="Nixon J."/>
            <person name="Bollina V."/>
            <person name="Clarke W.E."/>
            <person name="Tuteja R."/>
            <person name="Spillane C."/>
            <person name="Robinson S.J."/>
            <person name="Links M.G."/>
            <person name="Clarke C."/>
            <person name="Higgins E.E."/>
            <person name="Huebert T."/>
            <person name="Sharpe A.G."/>
            <person name="Parkin I.A."/>
        </authorList>
    </citation>
    <scope>NUCLEOTIDE SEQUENCE [LARGE SCALE GENOMIC DNA]</scope>
    <source>
        <strain evidence="2">cv. DH55</strain>
    </source>
</reference>
<name>A0ABM1RGP7_CAMSA</name>
<keyword evidence="2" id="KW-1185">Reference proteome</keyword>
<dbReference type="Gene3D" id="3.60.10.10">
    <property type="entry name" value="Endonuclease/exonuclease/phosphatase"/>
    <property type="match status" value="1"/>
</dbReference>
<accession>A0ABM1RGP7</accession>
<dbReference type="Proteomes" id="UP000694864">
    <property type="component" value="Unplaced"/>
</dbReference>
<protein>
    <submittedName>
        <fullName evidence="3">Uncharacterized protein LOC109131561</fullName>
    </submittedName>
</protein>
<gene>
    <name evidence="3" type="primary">LOC109131561</name>
</gene>
<organism evidence="2 3">
    <name type="scientific">Camelina sativa</name>
    <name type="common">False flax</name>
    <name type="synonym">Myagrum sativum</name>
    <dbReference type="NCBI Taxonomy" id="90675"/>
    <lineage>
        <taxon>Eukaryota</taxon>
        <taxon>Viridiplantae</taxon>
        <taxon>Streptophyta</taxon>
        <taxon>Embryophyta</taxon>
        <taxon>Tracheophyta</taxon>
        <taxon>Spermatophyta</taxon>
        <taxon>Magnoliopsida</taxon>
        <taxon>eudicotyledons</taxon>
        <taxon>Gunneridae</taxon>
        <taxon>Pentapetalae</taxon>
        <taxon>rosids</taxon>
        <taxon>malvids</taxon>
        <taxon>Brassicales</taxon>
        <taxon>Brassicaceae</taxon>
        <taxon>Camelineae</taxon>
        <taxon>Camelina</taxon>
    </lineage>
</organism>
<dbReference type="GeneID" id="109131561"/>
<dbReference type="Pfam" id="PF03372">
    <property type="entry name" value="Exo_endo_phos"/>
    <property type="match status" value="1"/>
</dbReference>
<proteinExistence type="predicted"/>
<dbReference type="PANTHER" id="PTHR33710:SF77">
    <property type="entry name" value="DNASE I-LIKE SUPERFAMILY PROTEIN"/>
    <property type="match status" value="1"/>
</dbReference>
<evidence type="ECO:0000313" key="3">
    <source>
        <dbReference type="RefSeq" id="XP_019098185.1"/>
    </source>
</evidence>
<feature type="domain" description="Endonuclease/exonuclease/phosphatase" evidence="1">
    <location>
        <begin position="53"/>
        <end position="177"/>
    </location>
</feature>
<sequence length="223" mass="25395">MTGLGFDHSFRVDVVGQSGGIWLLWWTDVGLVSIVESSEQFVHARVDDGVNLMHIIVVYAAPTLTRRCGLWDKRSEVIQGISEPFMVGGDFNTVLRLDERSGGNGRLSPDSLEFGSWINANSLIDMGFKGNKFTWRRGRVIHNYVAKCLDRVLCCAQTRLRWHKANVTYLPFLASDHAPIYVQLSPEVQCDPRQRPFRFEATWLSRREFKDMLASSWDTAITI</sequence>
<dbReference type="PANTHER" id="PTHR33710">
    <property type="entry name" value="BNAC02G09200D PROTEIN"/>
    <property type="match status" value="1"/>
</dbReference>
<evidence type="ECO:0000259" key="1">
    <source>
        <dbReference type="Pfam" id="PF03372"/>
    </source>
</evidence>
<dbReference type="SUPFAM" id="SSF56219">
    <property type="entry name" value="DNase I-like"/>
    <property type="match status" value="1"/>
</dbReference>